<dbReference type="InterPro" id="IPR003903">
    <property type="entry name" value="UIM_dom"/>
</dbReference>
<dbReference type="GO" id="GO:0005634">
    <property type="term" value="C:nucleus"/>
    <property type="evidence" value="ECO:0007669"/>
    <property type="project" value="TreeGrafter"/>
</dbReference>
<dbReference type="SMART" id="SM00327">
    <property type="entry name" value="VWA"/>
    <property type="match status" value="1"/>
</dbReference>
<dbReference type="Gene3D" id="1.10.287.3990">
    <property type="match status" value="1"/>
</dbReference>
<keyword evidence="2" id="KW-0677">Repeat</keyword>
<dbReference type="PROSITE" id="PS50234">
    <property type="entry name" value="VWFA"/>
    <property type="match status" value="1"/>
</dbReference>
<dbReference type="Gene3D" id="3.40.50.410">
    <property type="entry name" value="von Willebrand factor, type A domain"/>
    <property type="match status" value="1"/>
</dbReference>
<feature type="region of interest" description="Disordered" evidence="6">
    <location>
        <begin position="426"/>
        <end position="455"/>
    </location>
</feature>
<evidence type="ECO:0000256" key="1">
    <source>
        <dbReference type="ARBA" id="ARBA00005574"/>
    </source>
</evidence>
<name>A0AAD6QHE0_9ROSI</name>
<sequence length="455" mass="48875">MVLEATMICIDNSEWMRNGDYSPSRFQALSDAVNLSCGAKTQSNPENTVGILTMAGKGVRVLVTPTSDLGKILACMHGLEIGGEVNLVAGIQVAQLALKHRQNKKQHQRIIVFVGSPIKHDKKVLEMIGRMLKKNNVALDIVDFGEEGDGKAEKLEALLAAVNSNDTSHIVHVPPGPSALSDVLINTPIFIGDGEGGSGFAAAAAAAAADGVSGFEFGVDPNLDPELALALRVSMEEERARQEAAAKKAAEEAAKQEKAGEQPSSSQDATMTENNSVAAPDADNKKNELMDEENSLLQEALAMSMDSPGSIHDVRDMDMSEATTDDPKLAPGEPLYSMEQFYCLWIGGCIVCFIYGKELDETIQCSNLFLYSFMLSAWSLLLAALQLPMQDSSRDSSSQMDISKLLANQSFVSSILASLPGVDPNNPSVKDLLASMQSQSKPQEKKDEDKQPKEK</sequence>
<dbReference type="Proteomes" id="UP001164929">
    <property type="component" value="Chromosome 7"/>
</dbReference>
<organism evidence="8 9">
    <name type="scientific">Populus alba x Populus x berolinensis</name>
    <dbReference type="NCBI Taxonomy" id="444605"/>
    <lineage>
        <taxon>Eukaryota</taxon>
        <taxon>Viridiplantae</taxon>
        <taxon>Streptophyta</taxon>
        <taxon>Embryophyta</taxon>
        <taxon>Tracheophyta</taxon>
        <taxon>Spermatophyta</taxon>
        <taxon>Magnoliopsida</taxon>
        <taxon>eudicotyledons</taxon>
        <taxon>Gunneridae</taxon>
        <taxon>Pentapetalae</taxon>
        <taxon>rosids</taxon>
        <taxon>fabids</taxon>
        <taxon>Malpighiales</taxon>
        <taxon>Salicaceae</taxon>
        <taxon>Saliceae</taxon>
        <taxon>Populus</taxon>
    </lineage>
</organism>
<dbReference type="InterPro" id="IPR036465">
    <property type="entry name" value="vWFA_dom_sf"/>
</dbReference>
<dbReference type="InterPro" id="IPR027040">
    <property type="entry name" value="PSMD4"/>
</dbReference>
<dbReference type="GO" id="GO:0008540">
    <property type="term" value="C:proteasome regulatory particle, base subcomplex"/>
    <property type="evidence" value="ECO:0007669"/>
    <property type="project" value="TreeGrafter"/>
</dbReference>
<evidence type="ECO:0000313" key="8">
    <source>
        <dbReference type="EMBL" id="KAJ6990414.1"/>
    </source>
</evidence>
<protein>
    <recommendedName>
        <fullName evidence="5">26S proteasome non-ATPase regulatory subunit 4 homolog</fullName>
    </recommendedName>
    <alternativeName>
        <fullName evidence="4">26S proteasome regulatory subunit RPN10</fullName>
    </alternativeName>
</protein>
<evidence type="ECO:0000256" key="5">
    <source>
        <dbReference type="ARBA" id="ARBA00071116"/>
    </source>
</evidence>
<dbReference type="CDD" id="cd22297">
    <property type="entry name" value="PSMD4_RAZUL"/>
    <property type="match status" value="1"/>
</dbReference>
<dbReference type="InterPro" id="IPR049590">
    <property type="entry name" value="PSMD4_RAZUL-like"/>
</dbReference>
<dbReference type="SUPFAM" id="SSF53300">
    <property type="entry name" value="vWA-like"/>
    <property type="match status" value="1"/>
</dbReference>
<evidence type="ECO:0000256" key="3">
    <source>
        <dbReference type="ARBA" id="ARBA00022942"/>
    </source>
</evidence>
<dbReference type="AlphaFoldDB" id="A0AAD6QHE0"/>
<dbReference type="EMBL" id="JAQIZT010000007">
    <property type="protein sequence ID" value="KAJ6990414.1"/>
    <property type="molecule type" value="Genomic_DNA"/>
</dbReference>
<feature type="region of interest" description="Disordered" evidence="6">
    <location>
        <begin position="242"/>
        <end position="286"/>
    </location>
</feature>
<dbReference type="CDD" id="cd01452">
    <property type="entry name" value="VWA_26S_proteasome_subunit"/>
    <property type="match status" value="1"/>
</dbReference>
<dbReference type="Pfam" id="PF13519">
    <property type="entry name" value="VWA_2"/>
    <property type="match status" value="1"/>
</dbReference>
<evidence type="ECO:0000256" key="6">
    <source>
        <dbReference type="SAM" id="MobiDB-lite"/>
    </source>
</evidence>
<evidence type="ECO:0000259" key="7">
    <source>
        <dbReference type="PROSITE" id="PS50234"/>
    </source>
</evidence>
<proteinExistence type="inferred from homology"/>
<keyword evidence="3 8" id="KW-0647">Proteasome</keyword>
<dbReference type="PANTHER" id="PTHR10223:SF0">
    <property type="entry name" value="26S PROTEASOME NON-ATPASE REGULATORY SUBUNIT 4"/>
    <property type="match status" value="1"/>
</dbReference>
<dbReference type="InterPro" id="IPR002035">
    <property type="entry name" value="VWF_A"/>
</dbReference>
<comment type="similarity">
    <text evidence="1">Belongs to the proteasome subunit S5A family.</text>
</comment>
<feature type="compositionally biased region" description="Basic and acidic residues" evidence="6">
    <location>
        <begin position="242"/>
        <end position="260"/>
    </location>
</feature>
<dbReference type="GO" id="GO:0043161">
    <property type="term" value="P:proteasome-mediated ubiquitin-dependent protein catabolic process"/>
    <property type="evidence" value="ECO:0007669"/>
    <property type="project" value="TreeGrafter"/>
</dbReference>
<feature type="domain" description="VWFA" evidence="7">
    <location>
        <begin position="5"/>
        <end position="189"/>
    </location>
</feature>
<evidence type="ECO:0000256" key="4">
    <source>
        <dbReference type="ARBA" id="ARBA00044341"/>
    </source>
</evidence>
<dbReference type="FunFam" id="1.10.287.3990:FF:000004">
    <property type="entry name" value="26S proteasome regulatory subunit N10"/>
    <property type="match status" value="1"/>
</dbReference>
<dbReference type="GO" id="GO:0005829">
    <property type="term" value="C:cytosol"/>
    <property type="evidence" value="ECO:0007669"/>
    <property type="project" value="TreeGrafter"/>
</dbReference>
<evidence type="ECO:0000256" key="2">
    <source>
        <dbReference type="ARBA" id="ARBA00022737"/>
    </source>
</evidence>
<keyword evidence="9" id="KW-1185">Reference proteome</keyword>
<dbReference type="FunFam" id="3.40.50.410:FF:000005">
    <property type="entry name" value="26S proteasome non-ATPase regulatory subunit 4"/>
    <property type="match status" value="1"/>
</dbReference>
<dbReference type="GO" id="GO:0031593">
    <property type="term" value="F:polyubiquitin modification-dependent protein binding"/>
    <property type="evidence" value="ECO:0007669"/>
    <property type="project" value="TreeGrafter"/>
</dbReference>
<reference evidence="8" key="1">
    <citation type="journal article" date="2023" name="Mol. Ecol. Resour.">
        <title>Chromosome-level genome assembly of a triploid poplar Populus alba 'Berolinensis'.</title>
        <authorList>
            <person name="Chen S."/>
            <person name="Yu Y."/>
            <person name="Wang X."/>
            <person name="Wang S."/>
            <person name="Zhang T."/>
            <person name="Zhou Y."/>
            <person name="He R."/>
            <person name="Meng N."/>
            <person name="Wang Y."/>
            <person name="Liu W."/>
            <person name="Liu Z."/>
            <person name="Liu J."/>
            <person name="Guo Q."/>
            <person name="Huang H."/>
            <person name="Sederoff R.R."/>
            <person name="Wang G."/>
            <person name="Qu G."/>
            <person name="Chen S."/>
        </authorList>
    </citation>
    <scope>NUCLEOTIDE SEQUENCE</scope>
    <source>
        <strain evidence="8">SC-2020</strain>
    </source>
</reference>
<dbReference type="PROSITE" id="PS50330">
    <property type="entry name" value="UIM"/>
    <property type="match status" value="1"/>
</dbReference>
<evidence type="ECO:0000313" key="9">
    <source>
        <dbReference type="Proteomes" id="UP001164929"/>
    </source>
</evidence>
<comment type="caution">
    <text evidence="8">The sequence shown here is derived from an EMBL/GenBank/DDBJ whole genome shotgun (WGS) entry which is preliminary data.</text>
</comment>
<accession>A0AAD6QHE0</accession>
<feature type="compositionally biased region" description="Polar residues" evidence="6">
    <location>
        <begin position="262"/>
        <end position="277"/>
    </location>
</feature>
<feature type="compositionally biased region" description="Basic and acidic residues" evidence="6">
    <location>
        <begin position="442"/>
        <end position="455"/>
    </location>
</feature>
<dbReference type="PANTHER" id="PTHR10223">
    <property type="entry name" value="26S PROTEASOME NON-ATPASE REGULATORY SUBUNIT 4"/>
    <property type="match status" value="1"/>
</dbReference>
<gene>
    <name evidence="8" type="ORF">NC653_018843</name>
</gene>